<dbReference type="Gene3D" id="3.90.230.10">
    <property type="entry name" value="Creatinase/methionine aminopeptidase superfamily"/>
    <property type="match status" value="1"/>
</dbReference>
<comment type="similarity">
    <text evidence="6">Belongs to the peptidase M24A family. Methionine aminopeptidase type 1 subfamily.</text>
</comment>
<dbReference type="Pfam" id="PF00557">
    <property type="entry name" value="Peptidase_M24"/>
    <property type="match status" value="1"/>
</dbReference>
<dbReference type="PROSITE" id="PS00680">
    <property type="entry name" value="MAP_1"/>
    <property type="match status" value="1"/>
</dbReference>
<dbReference type="InterPro" id="IPR000994">
    <property type="entry name" value="Pept_M24"/>
</dbReference>
<dbReference type="PRINTS" id="PR00599">
    <property type="entry name" value="MAPEPTIDASE"/>
</dbReference>
<comment type="catalytic activity">
    <reaction evidence="6 7">
        <text>Release of N-terminal amino acids, preferentially methionine, from peptides and arylamides.</text>
        <dbReference type="EC" id="3.4.11.18"/>
    </reaction>
</comment>
<dbReference type="AlphaFoldDB" id="A0A7H1AZN3"/>
<evidence type="ECO:0000256" key="5">
    <source>
        <dbReference type="ARBA" id="ARBA00022801"/>
    </source>
</evidence>
<dbReference type="NCBIfam" id="TIGR00500">
    <property type="entry name" value="met_pdase_I"/>
    <property type="match status" value="1"/>
</dbReference>
<comment type="subunit">
    <text evidence="6">Monomer.</text>
</comment>
<dbReference type="GO" id="GO:0046872">
    <property type="term" value="F:metal ion binding"/>
    <property type="evidence" value="ECO:0007669"/>
    <property type="project" value="UniProtKB-UniRule"/>
</dbReference>
<dbReference type="InterPro" id="IPR002467">
    <property type="entry name" value="Pept_M24A_MAP1"/>
</dbReference>
<protein>
    <recommendedName>
        <fullName evidence="6 7">Methionine aminopeptidase</fullName>
        <shortName evidence="6">MAP</shortName>
        <shortName evidence="6">MetAP</shortName>
        <ecNumber evidence="6 7">3.4.11.18</ecNumber>
    </recommendedName>
    <alternativeName>
        <fullName evidence="6">Peptidase M</fullName>
    </alternativeName>
</protein>
<name>A0A7H1AZN3_9GAMM</name>
<keyword evidence="4 6" id="KW-0479">Metal-binding</keyword>
<dbReference type="HAMAP" id="MF_01974">
    <property type="entry name" value="MetAP_1"/>
    <property type="match status" value="1"/>
</dbReference>
<evidence type="ECO:0000259" key="8">
    <source>
        <dbReference type="Pfam" id="PF00557"/>
    </source>
</evidence>
<keyword evidence="5 6" id="KW-0378">Hydrolase</keyword>
<feature type="binding site" evidence="6">
    <location>
        <position position="108"/>
    </location>
    <ligand>
        <name>a divalent metal cation</name>
        <dbReference type="ChEBI" id="CHEBI:60240"/>
        <label>2</label>
        <note>catalytic</note>
    </ligand>
</feature>
<dbReference type="GO" id="GO:0070006">
    <property type="term" value="F:metalloaminopeptidase activity"/>
    <property type="evidence" value="ECO:0007669"/>
    <property type="project" value="UniProtKB-UniRule"/>
</dbReference>
<dbReference type="GO" id="GO:0004239">
    <property type="term" value="F:initiator methionyl aminopeptidase activity"/>
    <property type="evidence" value="ECO:0007669"/>
    <property type="project" value="UniProtKB-UniRule"/>
</dbReference>
<dbReference type="SUPFAM" id="SSF55920">
    <property type="entry name" value="Creatinase/aminopeptidase"/>
    <property type="match status" value="1"/>
</dbReference>
<feature type="binding site" evidence="6">
    <location>
        <position position="171"/>
    </location>
    <ligand>
        <name>a divalent metal cation</name>
        <dbReference type="ChEBI" id="CHEBI:60240"/>
        <label>2</label>
        <note>catalytic</note>
    </ligand>
</feature>
<comment type="function">
    <text evidence="1 6">Removes the N-terminal methionine from nascent proteins. The N-terminal methionine is often cleaved when the second residue in the primary sequence is small and uncharged (Met-Ala-, Cys, Gly, Pro, Ser, Thr, or Val). Requires deformylation of the N(alpha)-formylated initiator methionine before it can be hydrolyzed.</text>
</comment>
<feature type="binding site" evidence="6">
    <location>
        <position position="235"/>
    </location>
    <ligand>
        <name>a divalent metal cation</name>
        <dbReference type="ChEBI" id="CHEBI:60240"/>
        <label>1</label>
    </ligand>
</feature>
<evidence type="ECO:0000256" key="2">
    <source>
        <dbReference type="ARBA" id="ARBA00022438"/>
    </source>
</evidence>
<dbReference type="GO" id="GO:0006508">
    <property type="term" value="P:proteolysis"/>
    <property type="evidence" value="ECO:0007669"/>
    <property type="project" value="UniProtKB-KW"/>
</dbReference>
<dbReference type="PANTHER" id="PTHR43330">
    <property type="entry name" value="METHIONINE AMINOPEPTIDASE"/>
    <property type="match status" value="1"/>
</dbReference>
<dbReference type="EC" id="3.4.11.18" evidence="6 7"/>
<feature type="binding site" evidence="6">
    <location>
        <position position="204"/>
    </location>
    <ligand>
        <name>a divalent metal cation</name>
        <dbReference type="ChEBI" id="CHEBI:60240"/>
        <label>2</label>
        <note>catalytic</note>
    </ligand>
</feature>
<feature type="binding site" evidence="6">
    <location>
        <position position="97"/>
    </location>
    <ligand>
        <name>a divalent metal cation</name>
        <dbReference type="ChEBI" id="CHEBI:60240"/>
        <label>1</label>
    </ligand>
</feature>
<evidence type="ECO:0000256" key="3">
    <source>
        <dbReference type="ARBA" id="ARBA00022670"/>
    </source>
</evidence>
<dbReference type="EMBL" id="CP061275">
    <property type="protein sequence ID" value="QNS01938.1"/>
    <property type="molecule type" value="Genomic_DNA"/>
</dbReference>
<feature type="binding site" evidence="6">
    <location>
        <position position="178"/>
    </location>
    <ligand>
        <name>substrate</name>
    </ligand>
</feature>
<sequence length="266" mass="30103">MHGMIKTKSEIKKMRISGKLAAEVLEMIEKYIQPHVSTEEINDICHDYIVYQQKAIAACLGYRGFPKSICISVNDVVCHGIPSKHQILQKGDIVNIDVTIIKNDYYADTSKMFFVGNTSTLSKRLCTVAQESLYCALRLIQPGIPLYKIGEGIQKYVESNNFSVVKEYCGHGIGRNFHEKPHVLHYKNPHNNIILQSGMIFTIEPMINAGKSQVKCMQDGWTVKTQDHSLSAQYEHTILVTKNGCDILTWQKNETIDQRLINTNAV</sequence>
<accession>A0A7H1AZN3</accession>
<comment type="cofactor">
    <cofactor evidence="6">
        <name>Co(2+)</name>
        <dbReference type="ChEBI" id="CHEBI:48828"/>
    </cofactor>
    <cofactor evidence="6">
        <name>Zn(2+)</name>
        <dbReference type="ChEBI" id="CHEBI:29105"/>
    </cofactor>
    <cofactor evidence="6">
        <name>Mn(2+)</name>
        <dbReference type="ChEBI" id="CHEBI:29035"/>
    </cofactor>
    <cofactor evidence="6">
        <name>Fe(2+)</name>
        <dbReference type="ChEBI" id="CHEBI:29033"/>
    </cofactor>
    <text evidence="6">Binds 2 divalent metal cations per subunit. Has a high-affinity and a low affinity metal-binding site. The true nature of the physiological cofactor is under debate. The enzyme is active with cobalt, zinc, manganese or divalent iron ions. Most likely, methionine aminopeptidases function as mononuclear Fe(2+)-metalloproteases under physiological conditions, and the catalytically relevant metal-binding site has been assigned to the histidine-containing high-affinity site.</text>
</comment>
<evidence type="ECO:0000313" key="10">
    <source>
        <dbReference type="Proteomes" id="UP000516346"/>
    </source>
</evidence>
<keyword evidence="3 6" id="KW-0645">Protease</keyword>
<dbReference type="PANTHER" id="PTHR43330:SF27">
    <property type="entry name" value="METHIONINE AMINOPEPTIDASE"/>
    <property type="match status" value="1"/>
</dbReference>
<evidence type="ECO:0000313" key="9">
    <source>
        <dbReference type="EMBL" id="QNS01938.1"/>
    </source>
</evidence>
<dbReference type="InterPro" id="IPR001714">
    <property type="entry name" value="Pept_M24_MAP"/>
</dbReference>
<evidence type="ECO:0000256" key="7">
    <source>
        <dbReference type="RuleBase" id="RU003653"/>
    </source>
</evidence>
<feature type="binding site" evidence="6">
    <location>
        <position position="108"/>
    </location>
    <ligand>
        <name>a divalent metal cation</name>
        <dbReference type="ChEBI" id="CHEBI:60240"/>
        <label>1</label>
    </ligand>
</feature>
<dbReference type="InterPro" id="IPR036005">
    <property type="entry name" value="Creatinase/aminopeptidase-like"/>
</dbReference>
<organism evidence="9 10">
    <name type="scientific">Buchnera aphidicola</name>
    <name type="common">Pentalonia nigronervosa</name>
    <dbReference type="NCBI Taxonomy" id="1309793"/>
    <lineage>
        <taxon>Bacteria</taxon>
        <taxon>Pseudomonadati</taxon>
        <taxon>Pseudomonadota</taxon>
        <taxon>Gammaproteobacteria</taxon>
        <taxon>Enterobacterales</taxon>
        <taxon>Erwiniaceae</taxon>
        <taxon>Buchnera</taxon>
    </lineage>
</organism>
<reference evidence="9 10" key="1">
    <citation type="submission" date="2020-09" db="EMBL/GenBank/DDBJ databases">
        <title>Genome sequence of the banana aphid, Pentalonia nigronervosa Coquerel (Hemiptera: Aphididae) and its symbionts.</title>
        <authorList>
            <person name="Mathers T.C."/>
            <person name="Mugford S.T."/>
            <person name="Hogenhout S.A."/>
            <person name="Tripathi L."/>
        </authorList>
    </citation>
    <scope>NUCLEOTIDE SEQUENCE [LARGE SCALE GENOMIC DNA]</scope>
    <source>
        <strain evidence="9">Ba4</strain>
    </source>
</reference>
<evidence type="ECO:0000256" key="6">
    <source>
        <dbReference type="HAMAP-Rule" id="MF_01974"/>
    </source>
</evidence>
<dbReference type="Proteomes" id="UP000516346">
    <property type="component" value="Chromosome"/>
</dbReference>
<evidence type="ECO:0000256" key="1">
    <source>
        <dbReference type="ARBA" id="ARBA00002521"/>
    </source>
</evidence>
<evidence type="ECO:0000256" key="4">
    <source>
        <dbReference type="ARBA" id="ARBA00022723"/>
    </source>
</evidence>
<proteinExistence type="inferred from homology"/>
<feature type="binding site" evidence="6">
    <location>
        <position position="79"/>
    </location>
    <ligand>
        <name>substrate</name>
    </ligand>
</feature>
<feature type="domain" description="Peptidase M24" evidence="8">
    <location>
        <begin position="12"/>
        <end position="242"/>
    </location>
</feature>
<gene>
    <name evidence="6 9" type="primary">map</name>
    <name evidence="9" type="ORF">ICW73_00450</name>
</gene>
<feature type="binding site" evidence="6">
    <location>
        <position position="235"/>
    </location>
    <ligand>
        <name>a divalent metal cation</name>
        <dbReference type="ChEBI" id="CHEBI:60240"/>
        <label>2</label>
        <note>catalytic</note>
    </ligand>
</feature>
<dbReference type="CDD" id="cd01086">
    <property type="entry name" value="MetAP1"/>
    <property type="match status" value="1"/>
</dbReference>
<keyword evidence="2 6" id="KW-0031">Aminopeptidase</keyword>
<dbReference type="GO" id="GO:0005829">
    <property type="term" value="C:cytosol"/>
    <property type="evidence" value="ECO:0007669"/>
    <property type="project" value="TreeGrafter"/>
</dbReference>